<accession>A0A1G7HMW5</accession>
<keyword evidence="1" id="KW-0732">Signal</keyword>
<organism evidence="3 4">
    <name type="scientific">Ectopseudomonas alcaliphila</name>
    <dbReference type="NCBI Taxonomy" id="101564"/>
    <lineage>
        <taxon>Bacteria</taxon>
        <taxon>Pseudomonadati</taxon>
        <taxon>Pseudomonadota</taxon>
        <taxon>Gammaproteobacteria</taxon>
        <taxon>Pseudomonadales</taxon>
        <taxon>Pseudomonadaceae</taxon>
        <taxon>Ectopseudomonas</taxon>
    </lineage>
</organism>
<evidence type="ECO:0000313" key="2">
    <source>
        <dbReference type="EMBL" id="MDX5993705.1"/>
    </source>
</evidence>
<dbReference type="EMBL" id="FNAE01000005">
    <property type="protein sequence ID" value="SDF01554.1"/>
    <property type="molecule type" value="Genomic_DNA"/>
</dbReference>
<dbReference type="RefSeq" id="WP_074679827.1">
    <property type="nucleotide sequence ID" value="NZ_CBCSET010000007.1"/>
</dbReference>
<keyword evidence="5" id="KW-1185">Reference proteome</keyword>
<evidence type="ECO:0000313" key="4">
    <source>
        <dbReference type="Proteomes" id="UP000182413"/>
    </source>
</evidence>
<evidence type="ECO:0000313" key="5">
    <source>
        <dbReference type="Proteomes" id="UP001278050"/>
    </source>
</evidence>
<proteinExistence type="predicted"/>
<feature type="chain" id="PRO_5010285138" evidence="1">
    <location>
        <begin position="21"/>
        <end position="262"/>
    </location>
</feature>
<dbReference type="Proteomes" id="UP000182413">
    <property type="component" value="Unassembled WGS sequence"/>
</dbReference>
<evidence type="ECO:0000256" key="1">
    <source>
        <dbReference type="SAM" id="SignalP"/>
    </source>
</evidence>
<dbReference type="AlphaFoldDB" id="A0A1G7HMW5"/>
<sequence>MNKRLIIALGGLLLASLARADDCRQQMPTWIEMAHPGHTAGQALKDERGHYRVDAEQSVCKVWPARPGLTLIAMPLVRAEHDSHGEADLEVLVLDNDRQAFVARLVEPNQLDWDAIYVDRLALDTALYRLRGDDLAFAVRVSRRNGSRMNPFTETELTLYELQEEGLRSLMGALVVESFGGERDDDCTASFGEAKGVLIVTDKVGRDGYRDLIFKRTHTGRRMVAVDGECQTIEDDPRSNQFRIEHDEERYLLPIELVSDPH</sequence>
<protein>
    <submittedName>
        <fullName evidence="3">Uncharacterized protein</fullName>
    </submittedName>
</protein>
<gene>
    <name evidence="3" type="ORF">SAMN05216575_105132</name>
    <name evidence="2" type="ORF">SIM71_16675</name>
</gene>
<dbReference type="EMBL" id="JAWXXP010000001">
    <property type="protein sequence ID" value="MDX5993705.1"/>
    <property type="molecule type" value="Genomic_DNA"/>
</dbReference>
<evidence type="ECO:0000313" key="3">
    <source>
        <dbReference type="EMBL" id="SDF01554.1"/>
    </source>
</evidence>
<reference evidence="3 4" key="1">
    <citation type="submission" date="2016-10" db="EMBL/GenBank/DDBJ databases">
        <authorList>
            <person name="de Groot N.N."/>
        </authorList>
    </citation>
    <scope>NUCLEOTIDE SEQUENCE [LARGE SCALE GENOMIC DNA]</scope>
    <source>
        <strain evidence="3 4">JCM 10630</strain>
    </source>
</reference>
<feature type="signal peptide" evidence="1">
    <location>
        <begin position="1"/>
        <end position="20"/>
    </location>
</feature>
<reference evidence="2 5" key="2">
    <citation type="submission" date="2023-11" db="EMBL/GenBank/DDBJ databases">
        <title>MicrobeMod: A computational toolkit for identifying prokaryotic methylation and restriction-modification with nanopore sequencing.</title>
        <authorList>
            <person name="Crits-Christoph A."/>
            <person name="Kang S.C."/>
            <person name="Lee H."/>
            <person name="Ostrov N."/>
        </authorList>
    </citation>
    <scope>NUCLEOTIDE SEQUENCE [LARGE SCALE GENOMIC DNA]</scope>
    <source>
        <strain evidence="2 5">ATCC BAA-571</strain>
    </source>
</reference>
<dbReference type="Proteomes" id="UP001278050">
    <property type="component" value="Unassembled WGS sequence"/>
</dbReference>
<dbReference type="OrthoDB" id="7202514at2"/>
<name>A0A1G7HMW5_9GAMM</name>